<protein>
    <submittedName>
        <fullName evidence="1">Uncharacterized protein</fullName>
    </submittedName>
</protein>
<gene>
    <name evidence="1" type="ORF">SMTD_LOCUS15402</name>
</gene>
<accession>A0A183PM17</accession>
<evidence type="ECO:0000313" key="1">
    <source>
        <dbReference type="EMBL" id="VDP68492.1"/>
    </source>
</evidence>
<sequence>MPLLLKIPSLHFKIKLSQTYPSLSEINDLQRLMLLISIQ</sequence>
<evidence type="ECO:0000313" key="2">
    <source>
        <dbReference type="Proteomes" id="UP000269396"/>
    </source>
</evidence>
<dbReference type="Proteomes" id="UP000269396">
    <property type="component" value="Unassembled WGS sequence"/>
</dbReference>
<keyword evidence="2" id="KW-1185">Reference proteome</keyword>
<organism evidence="1 2">
    <name type="scientific">Schistosoma mattheei</name>
    <dbReference type="NCBI Taxonomy" id="31246"/>
    <lineage>
        <taxon>Eukaryota</taxon>
        <taxon>Metazoa</taxon>
        <taxon>Spiralia</taxon>
        <taxon>Lophotrochozoa</taxon>
        <taxon>Platyhelminthes</taxon>
        <taxon>Trematoda</taxon>
        <taxon>Digenea</taxon>
        <taxon>Strigeidida</taxon>
        <taxon>Schistosomatoidea</taxon>
        <taxon>Schistosomatidae</taxon>
        <taxon>Schistosoma</taxon>
    </lineage>
</organism>
<dbReference type="AlphaFoldDB" id="A0A183PM17"/>
<proteinExistence type="predicted"/>
<reference evidence="1" key="1">
    <citation type="submission" date="2018-11" db="EMBL/GenBank/DDBJ databases">
        <authorList>
            <consortium name="Pathogen Informatics"/>
        </authorList>
    </citation>
    <scope>NUCLEOTIDE SEQUENCE [LARGE SCALE GENOMIC DNA]</scope>
    <source>
        <strain evidence="1">Denwood</strain>
    </source>
</reference>
<name>A0A183PM17_9TREM</name>
<dbReference type="EMBL" id="UZAL01035804">
    <property type="protein sequence ID" value="VDP68492.1"/>
    <property type="molecule type" value="Genomic_DNA"/>
</dbReference>